<name>K1UPP2_9ZZZZ</name>
<evidence type="ECO:0000313" key="2">
    <source>
        <dbReference type="EMBL" id="EKC80115.1"/>
    </source>
</evidence>
<dbReference type="EMBL" id="AJWY01001200">
    <property type="protein sequence ID" value="EKC80115.1"/>
    <property type="molecule type" value="Genomic_DNA"/>
</dbReference>
<accession>K1UPP2</accession>
<keyword evidence="1" id="KW-0812">Transmembrane</keyword>
<organism evidence="2">
    <name type="scientific">human gut metagenome</name>
    <dbReference type="NCBI Taxonomy" id="408170"/>
    <lineage>
        <taxon>unclassified sequences</taxon>
        <taxon>metagenomes</taxon>
        <taxon>organismal metagenomes</taxon>
    </lineage>
</organism>
<feature type="non-terminal residue" evidence="2">
    <location>
        <position position="65"/>
    </location>
</feature>
<proteinExistence type="predicted"/>
<sequence>MYSFDFGHLRKDEYSDITDKSRKTVLISVIVLVILSVASCVSYFFHITPVSYDKKPSDLYTEVDR</sequence>
<feature type="transmembrane region" description="Helical" evidence="1">
    <location>
        <begin position="25"/>
        <end position="45"/>
    </location>
</feature>
<dbReference type="AlphaFoldDB" id="K1UPP2"/>
<evidence type="ECO:0000256" key="1">
    <source>
        <dbReference type="SAM" id="Phobius"/>
    </source>
</evidence>
<gene>
    <name evidence="2" type="ORF">LEA_01723</name>
</gene>
<reference evidence="2" key="1">
    <citation type="journal article" date="2013" name="Environ. Microbiol.">
        <title>Microbiota from the distal guts of lean and obese adolescents exhibit partial functional redundancy besides clear differences in community structure.</title>
        <authorList>
            <person name="Ferrer M."/>
            <person name="Ruiz A."/>
            <person name="Lanza F."/>
            <person name="Haange S.B."/>
            <person name="Oberbach A."/>
            <person name="Till H."/>
            <person name="Bargiela R."/>
            <person name="Campoy C."/>
            <person name="Segura M.T."/>
            <person name="Richter M."/>
            <person name="von Bergen M."/>
            <person name="Seifert J."/>
            <person name="Suarez A."/>
        </authorList>
    </citation>
    <scope>NUCLEOTIDE SEQUENCE</scope>
</reference>
<keyword evidence="1" id="KW-0472">Membrane</keyword>
<comment type="caution">
    <text evidence="2">The sequence shown here is derived from an EMBL/GenBank/DDBJ whole genome shotgun (WGS) entry which is preliminary data.</text>
</comment>
<keyword evidence="1" id="KW-1133">Transmembrane helix</keyword>
<protein>
    <submittedName>
        <fullName evidence="2">Uncharacterized protein</fullName>
    </submittedName>
</protein>